<sequence>MFKAPQAADFDDEEISIAENSSDFISEEKDVNREVKEIVQENTHNS</sequence>
<name>A9PJQ0_9ROSI</name>
<evidence type="ECO:0000313" key="2">
    <source>
        <dbReference type="EMBL" id="ABK96603.1"/>
    </source>
</evidence>
<accession>A9PJQ0</accession>
<protein>
    <submittedName>
        <fullName evidence="2">Uncharacterized protein</fullName>
    </submittedName>
</protein>
<dbReference type="EMBL" id="EF148641">
    <property type="protein sequence ID" value="ABK96603.1"/>
    <property type="molecule type" value="mRNA"/>
</dbReference>
<evidence type="ECO:0000256" key="1">
    <source>
        <dbReference type="SAM" id="MobiDB-lite"/>
    </source>
</evidence>
<organism evidence="2">
    <name type="scientific">Populus trichocarpa x Populus deltoides</name>
    <dbReference type="NCBI Taxonomy" id="3695"/>
    <lineage>
        <taxon>Eukaryota</taxon>
        <taxon>Viridiplantae</taxon>
        <taxon>Streptophyta</taxon>
        <taxon>Embryophyta</taxon>
        <taxon>Tracheophyta</taxon>
        <taxon>Spermatophyta</taxon>
        <taxon>Magnoliopsida</taxon>
        <taxon>eudicotyledons</taxon>
        <taxon>Gunneridae</taxon>
        <taxon>Pentapetalae</taxon>
        <taxon>rosids</taxon>
        <taxon>fabids</taxon>
        <taxon>Malpighiales</taxon>
        <taxon>Salicaceae</taxon>
        <taxon>Saliceae</taxon>
        <taxon>Populus</taxon>
    </lineage>
</organism>
<reference evidence="2" key="1">
    <citation type="journal article" date="2008" name="BMC Genomics">
        <title>Analysis of 4,664 high-quality sequence-finished poplar full-length cDNA clones and their utility for the discovery of genes responding to insect feeding.</title>
        <authorList>
            <person name="Ralph S.G."/>
            <person name="Chun H.J."/>
            <person name="Cooper D."/>
            <person name="Kirkpatrick R."/>
            <person name="Kolosova N."/>
            <person name="Gunter L."/>
            <person name="Tuskan G.A."/>
            <person name="Douglas C.J."/>
            <person name="Holt R.A."/>
            <person name="Jones S.J."/>
            <person name="Marra M.A."/>
            <person name="Bohlmann J."/>
        </authorList>
    </citation>
    <scope>NUCLEOTIDE SEQUENCE</scope>
    <source>
        <tissue evidence="2">Sapling trees one metre in height and grown under greenhouse conditions were exposed to continuous feeding by Malacosoma disstria Hubner</tissue>
    </source>
</reference>
<proteinExistence type="evidence at transcript level"/>
<dbReference type="AlphaFoldDB" id="A9PJQ0"/>
<feature type="region of interest" description="Disordered" evidence="1">
    <location>
        <begin position="1"/>
        <end position="23"/>
    </location>
</feature>